<dbReference type="EMBL" id="CM001466">
    <property type="protein sequence ID" value="EHY91069.1"/>
    <property type="molecule type" value="Genomic_DNA"/>
</dbReference>
<accession>H8GFN4</accession>
<keyword evidence="3" id="KW-1185">Reference proteome</keyword>
<organism evidence="2 3">
    <name type="scientific">Saccharomonospora azurea NA-128</name>
    <dbReference type="NCBI Taxonomy" id="882081"/>
    <lineage>
        <taxon>Bacteria</taxon>
        <taxon>Bacillati</taxon>
        <taxon>Actinomycetota</taxon>
        <taxon>Actinomycetes</taxon>
        <taxon>Pseudonocardiales</taxon>
        <taxon>Pseudonocardiaceae</taxon>
        <taxon>Saccharomonospora</taxon>
    </lineage>
</organism>
<protein>
    <submittedName>
        <fullName evidence="2">Uncharacterized protein</fullName>
    </submittedName>
</protein>
<dbReference type="HOGENOM" id="CLU_3146615_0_0_11"/>
<keyword evidence="1" id="KW-0812">Transmembrane</keyword>
<name>H8GFN4_9PSEU</name>
<keyword evidence="1" id="KW-1133">Transmembrane helix</keyword>
<sequence length="48" mass="4768">VSHTASAEETAGPRPATVWGVALLAGGAVLGGAALVLARRSRSSRSRP</sequence>
<dbReference type="AlphaFoldDB" id="H8GFN4"/>
<proteinExistence type="predicted"/>
<evidence type="ECO:0000313" key="2">
    <source>
        <dbReference type="EMBL" id="EHY91069.1"/>
    </source>
</evidence>
<evidence type="ECO:0000256" key="1">
    <source>
        <dbReference type="SAM" id="Phobius"/>
    </source>
</evidence>
<feature type="transmembrane region" description="Helical" evidence="1">
    <location>
        <begin position="16"/>
        <end position="38"/>
    </location>
</feature>
<keyword evidence="1" id="KW-0472">Membrane</keyword>
<dbReference type="Proteomes" id="UP000004705">
    <property type="component" value="Chromosome"/>
</dbReference>
<gene>
    <name evidence="2" type="ORF">SacazDRAFT_04220</name>
</gene>
<feature type="non-terminal residue" evidence="2">
    <location>
        <position position="1"/>
    </location>
</feature>
<evidence type="ECO:0000313" key="3">
    <source>
        <dbReference type="Proteomes" id="UP000004705"/>
    </source>
</evidence>
<reference evidence="2 3" key="1">
    <citation type="journal article" date="2012" name="Stand. Genomic Sci.">
        <title>Genome sequence of the soil bacterium Saccharomonospora azurea type strain (NA-128(T)).</title>
        <authorList>
            <person name="Klenk H.P."/>
            <person name="Held B."/>
            <person name="Lucas S."/>
            <person name="Lapidus A."/>
            <person name="Copeland A."/>
            <person name="Hammon N."/>
            <person name="Pitluck S."/>
            <person name="Goodwin L.A."/>
            <person name="Han C."/>
            <person name="Tapia R."/>
            <person name="Brambilla E.M."/>
            <person name="Potter G."/>
            <person name="Land M."/>
            <person name="Ivanova N."/>
            <person name="Rohde M."/>
            <person name="Goker M."/>
            <person name="Detter J.C."/>
            <person name="Kyrpides N.C."/>
            <person name="Woyke T."/>
        </authorList>
    </citation>
    <scope>NUCLEOTIDE SEQUENCE [LARGE SCALE GENOMIC DNA]</scope>
    <source>
        <strain evidence="2 3">NA-128</strain>
    </source>
</reference>